<reference evidence="1" key="1">
    <citation type="journal article" date="2015" name="Nature">
        <title>Complex archaea that bridge the gap between prokaryotes and eukaryotes.</title>
        <authorList>
            <person name="Spang A."/>
            <person name="Saw J.H."/>
            <person name="Jorgensen S.L."/>
            <person name="Zaremba-Niedzwiedzka K."/>
            <person name="Martijn J."/>
            <person name="Lind A.E."/>
            <person name="van Eijk R."/>
            <person name="Schleper C."/>
            <person name="Guy L."/>
            <person name="Ettema T.J."/>
        </authorList>
    </citation>
    <scope>NUCLEOTIDE SEQUENCE</scope>
</reference>
<name>A0A0F9BP47_9ZZZZ</name>
<proteinExistence type="predicted"/>
<gene>
    <name evidence="1" type="ORF">LCGC14_2503610</name>
</gene>
<organism evidence="1">
    <name type="scientific">marine sediment metagenome</name>
    <dbReference type="NCBI Taxonomy" id="412755"/>
    <lineage>
        <taxon>unclassified sequences</taxon>
        <taxon>metagenomes</taxon>
        <taxon>ecological metagenomes</taxon>
    </lineage>
</organism>
<comment type="caution">
    <text evidence="1">The sequence shown here is derived from an EMBL/GenBank/DDBJ whole genome shotgun (WGS) entry which is preliminary data.</text>
</comment>
<dbReference type="EMBL" id="LAZR01039986">
    <property type="protein sequence ID" value="KKL15637.1"/>
    <property type="molecule type" value="Genomic_DNA"/>
</dbReference>
<evidence type="ECO:0000313" key="1">
    <source>
        <dbReference type="EMBL" id="KKL15637.1"/>
    </source>
</evidence>
<protein>
    <submittedName>
        <fullName evidence="1">Uncharacterized protein</fullName>
    </submittedName>
</protein>
<dbReference type="AlphaFoldDB" id="A0A0F9BP47"/>
<accession>A0A0F9BP47</accession>
<sequence length="84" mass="10133">MNFEECCKERLKQGQKEHGNKWNNWTGKIFMDEIQEELVDAVNYFKKMQQASNGHIITLRIKSLCNQLEIIYNELELWKEINKK</sequence>